<dbReference type="InterPro" id="IPR011009">
    <property type="entry name" value="Kinase-like_dom_sf"/>
</dbReference>
<dbReference type="SUPFAM" id="SSF56112">
    <property type="entry name" value="Protein kinase-like (PK-like)"/>
    <property type="match status" value="1"/>
</dbReference>
<evidence type="ECO:0000313" key="3">
    <source>
        <dbReference type="Proteomes" id="UP001596105"/>
    </source>
</evidence>
<sequence>MISADGIGLKDWMNGTSVEVSSFLYTAIALARMVQEAHKRDAVVGDLNPNGILLYPSRKKAIVAKNRKPNPAYLSPEQTGRMNREPDARSDLYALGVIYYEMLAGGLPFQAQSAEEWVHVHLAVLPEPLRELRPETAGPLDGIVMKLLSNAG</sequence>
<evidence type="ECO:0000259" key="1">
    <source>
        <dbReference type="PROSITE" id="PS50011"/>
    </source>
</evidence>
<protein>
    <recommendedName>
        <fullName evidence="1">Protein kinase domain-containing protein</fullName>
    </recommendedName>
</protein>
<name>A0ABW0M2D3_9BACL</name>
<feature type="domain" description="Protein kinase" evidence="1">
    <location>
        <begin position="1"/>
        <end position="152"/>
    </location>
</feature>
<dbReference type="RefSeq" id="WP_209744473.1">
    <property type="nucleotide sequence ID" value="NZ_JBHSMH010000097.1"/>
</dbReference>
<organism evidence="2 3">
    <name type="scientific">Cohnella suwonensis</name>
    <dbReference type="NCBI Taxonomy" id="696072"/>
    <lineage>
        <taxon>Bacteria</taxon>
        <taxon>Bacillati</taxon>
        <taxon>Bacillota</taxon>
        <taxon>Bacilli</taxon>
        <taxon>Bacillales</taxon>
        <taxon>Paenibacillaceae</taxon>
        <taxon>Cohnella</taxon>
    </lineage>
</organism>
<evidence type="ECO:0000313" key="2">
    <source>
        <dbReference type="EMBL" id="MFC5471337.1"/>
    </source>
</evidence>
<dbReference type="InterPro" id="IPR000719">
    <property type="entry name" value="Prot_kinase_dom"/>
</dbReference>
<gene>
    <name evidence="2" type="ORF">ACFPPD_21855</name>
</gene>
<dbReference type="EMBL" id="JBHSMH010000097">
    <property type="protein sequence ID" value="MFC5471337.1"/>
    <property type="molecule type" value="Genomic_DNA"/>
</dbReference>
<reference evidence="3" key="1">
    <citation type="journal article" date="2019" name="Int. J. Syst. Evol. Microbiol.">
        <title>The Global Catalogue of Microorganisms (GCM) 10K type strain sequencing project: providing services to taxonomists for standard genome sequencing and annotation.</title>
        <authorList>
            <consortium name="The Broad Institute Genomics Platform"/>
            <consortium name="The Broad Institute Genome Sequencing Center for Infectious Disease"/>
            <person name="Wu L."/>
            <person name="Ma J."/>
        </authorList>
    </citation>
    <scope>NUCLEOTIDE SEQUENCE [LARGE SCALE GENOMIC DNA]</scope>
    <source>
        <strain evidence="3">CCUG 57113</strain>
    </source>
</reference>
<keyword evidence="3" id="KW-1185">Reference proteome</keyword>
<accession>A0ABW0M2D3</accession>
<proteinExistence type="predicted"/>
<dbReference type="Proteomes" id="UP001596105">
    <property type="component" value="Unassembled WGS sequence"/>
</dbReference>
<dbReference type="Gene3D" id="1.10.510.10">
    <property type="entry name" value="Transferase(Phosphotransferase) domain 1"/>
    <property type="match status" value="1"/>
</dbReference>
<dbReference type="PROSITE" id="PS50011">
    <property type="entry name" value="PROTEIN_KINASE_DOM"/>
    <property type="match status" value="1"/>
</dbReference>
<comment type="caution">
    <text evidence="2">The sequence shown here is derived from an EMBL/GenBank/DDBJ whole genome shotgun (WGS) entry which is preliminary data.</text>
</comment>